<organism evidence="2 3">
    <name type="scientific">Kordiimonas sediminis</name>
    <dbReference type="NCBI Taxonomy" id="1735581"/>
    <lineage>
        <taxon>Bacteria</taxon>
        <taxon>Pseudomonadati</taxon>
        <taxon>Pseudomonadota</taxon>
        <taxon>Alphaproteobacteria</taxon>
        <taxon>Kordiimonadales</taxon>
        <taxon>Kordiimonadaceae</taxon>
        <taxon>Kordiimonas</taxon>
    </lineage>
</organism>
<dbReference type="Proteomes" id="UP000630923">
    <property type="component" value="Unassembled WGS sequence"/>
</dbReference>
<dbReference type="AlphaFoldDB" id="A0A919AQK6"/>
<dbReference type="RefSeq" id="WP_191251089.1">
    <property type="nucleotide sequence ID" value="NZ_BNCI01000001.1"/>
</dbReference>
<reference evidence="2" key="2">
    <citation type="submission" date="2020-09" db="EMBL/GenBank/DDBJ databases">
        <authorList>
            <person name="Sun Q."/>
            <person name="Kim S."/>
        </authorList>
    </citation>
    <scope>NUCLEOTIDE SEQUENCE</scope>
    <source>
        <strain evidence="2">KCTC 42590</strain>
    </source>
</reference>
<dbReference type="PANTHER" id="PTHR35936">
    <property type="entry name" value="MEMBRANE-BOUND LYTIC MUREIN TRANSGLYCOSYLASE F"/>
    <property type="match status" value="1"/>
</dbReference>
<feature type="signal peptide" evidence="1">
    <location>
        <begin position="1"/>
        <end position="32"/>
    </location>
</feature>
<dbReference type="PANTHER" id="PTHR35936:SF19">
    <property type="entry name" value="AMINO-ACID-BINDING PROTEIN YXEM-RELATED"/>
    <property type="match status" value="1"/>
</dbReference>
<feature type="chain" id="PRO_5038001817" description="Solute-binding protein family 3/N-terminal domain-containing protein" evidence="1">
    <location>
        <begin position="33"/>
        <end position="252"/>
    </location>
</feature>
<dbReference type="SUPFAM" id="SSF53850">
    <property type="entry name" value="Periplasmic binding protein-like II"/>
    <property type="match status" value="1"/>
</dbReference>
<sequence length="252" mass="28384">MIKICCQRLKFGFCHILLVLLFTSFESTSLFAEDKIRVGESYSNLYSHVWTRVLDEAEINAEFVLPPHTRKRRMFVAGDLILDCCSAPVWRIEPEEVETQLHTIPLLNLQEVYVFRKGGVRPITMKSFELLRIAIVRGFSYEQDEVFTNVIQGGTKRDALELVAAGRADFTIMDEREFKAYMDVSPLPLEIGGVHSSLPLTARVHKSRPDLLPRLNAAIKRLQDRGEIAAIVADIEKKAAAVAAERIDGASP</sequence>
<dbReference type="EMBL" id="BNCI01000001">
    <property type="protein sequence ID" value="GHF19898.1"/>
    <property type="molecule type" value="Genomic_DNA"/>
</dbReference>
<dbReference type="Gene3D" id="3.40.190.10">
    <property type="entry name" value="Periplasmic binding protein-like II"/>
    <property type="match status" value="2"/>
</dbReference>
<keyword evidence="3" id="KW-1185">Reference proteome</keyword>
<accession>A0A919AQK6</accession>
<protein>
    <recommendedName>
        <fullName evidence="4">Solute-binding protein family 3/N-terminal domain-containing protein</fullName>
    </recommendedName>
</protein>
<evidence type="ECO:0000256" key="1">
    <source>
        <dbReference type="SAM" id="SignalP"/>
    </source>
</evidence>
<gene>
    <name evidence="2" type="ORF">GCM10017044_13340</name>
</gene>
<proteinExistence type="predicted"/>
<comment type="caution">
    <text evidence="2">The sequence shown here is derived from an EMBL/GenBank/DDBJ whole genome shotgun (WGS) entry which is preliminary data.</text>
</comment>
<evidence type="ECO:0008006" key="4">
    <source>
        <dbReference type="Google" id="ProtNLM"/>
    </source>
</evidence>
<name>A0A919AQK6_9PROT</name>
<evidence type="ECO:0000313" key="2">
    <source>
        <dbReference type="EMBL" id="GHF19898.1"/>
    </source>
</evidence>
<evidence type="ECO:0000313" key="3">
    <source>
        <dbReference type="Proteomes" id="UP000630923"/>
    </source>
</evidence>
<reference evidence="2" key="1">
    <citation type="journal article" date="2014" name="Int. J. Syst. Evol. Microbiol.">
        <title>Complete genome sequence of Corynebacterium casei LMG S-19264T (=DSM 44701T), isolated from a smear-ripened cheese.</title>
        <authorList>
            <consortium name="US DOE Joint Genome Institute (JGI-PGF)"/>
            <person name="Walter F."/>
            <person name="Albersmeier A."/>
            <person name="Kalinowski J."/>
            <person name="Ruckert C."/>
        </authorList>
    </citation>
    <scope>NUCLEOTIDE SEQUENCE</scope>
    <source>
        <strain evidence="2">KCTC 42590</strain>
    </source>
</reference>
<keyword evidence="1" id="KW-0732">Signal</keyword>